<keyword evidence="2" id="KW-1185">Reference proteome</keyword>
<dbReference type="AlphaFoldDB" id="A0A9P6QNQ3"/>
<proteinExistence type="predicted"/>
<evidence type="ECO:0000313" key="1">
    <source>
        <dbReference type="EMBL" id="KAG0270017.1"/>
    </source>
</evidence>
<comment type="caution">
    <text evidence="1">The sequence shown here is derived from an EMBL/GenBank/DDBJ whole genome shotgun (WGS) entry which is preliminary data.</text>
</comment>
<evidence type="ECO:0000313" key="2">
    <source>
        <dbReference type="Proteomes" id="UP000807716"/>
    </source>
</evidence>
<gene>
    <name evidence="1" type="ORF">DFQ27_000981</name>
</gene>
<dbReference type="OrthoDB" id="2382232at2759"/>
<sequence>MSAGLGKLVKIFAEFFRKHSTSLAFGVSGAALMTTAIQWGVSEAGKSGNRVGIAISWPEVPGMWESEGWGPWKDFYDSDGNKEHNSEDWIKKGGAIRTRETLSSSNLVHFNLKQPGKGNNVCLSSIVMGFNKDVPTLGGNTLVLDAAVMNYIFVDPHKAYDENGIACIWWGTADRAADYLNFDAYALKDCRHSNQVAGLETYIKCVQGAIIHSCTINKGCFNFPHARQRRRALTSGPIQPVKIADSYEALMNVTTVSER</sequence>
<accession>A0A9P6QNQ3</accession>
<name>A0A9P6QNQ3_9FUNG</name>
<reference evidence="1" key="1">
    <citation type="journal article" date="2020" name="Fungal Divers.">
        <title>Resolving the Mortierellaceae phylogeny through synthesis of multi-gene phylogenetics and phylogenomics.</title>
        <authorList>
            <person name="Vandepol N."/>
            <person name="Liber J."/>
            <person name="Desiro A."/>
            <person name="Na H."/>
            <person name="Kennedy M."/>
            <person name="Barry K."/>
            <person name="Grigoriev I.V."/>
            <person name="Miller A.N."/>
            <person name="O'Donnell K."/>
            <person name="Stajich J.E."/>
            <person name="Bonito G."/>
        </authorList>
    </citation>
    <scope>NUCLEOTIDE SEQUENCE</scope>
    <source>
        <strain evidence="1">BC1065</strain>
    </source>
</reference>
<dbReference type="EMBL" id="JAAAJB010000013">
    <property type="protein sequence ID" value="KAG0270017.1"/>
    <property type="molecule type" value="Genomic_DNA"/>
</dbReference>
<dbReference type="Proteomes" id="UP000807716">
    <property type="component" value="Unassembled WGS sequence"/>
</dbReference>
<protein>
    <submittedName>
        <fullName evidence="1">Uncharacterized protein</fullName>
    </submittedName>
</protein>
<organism evidence="1 2">
    <name type="scientific">Actinomortierella ambigua</name>
    <dbReference type="NCBI Taxonomy" id="1343610"/>
    <lineage>
        <taxon>Eukaryota</taxon>
        <taxon>Fungi</taxon>
        <taxon>Fungi incertae sedis</taxon>
        <taxon>Mucoromycota</taxon>
        <taxon>Mortierellomycotina</taxon>
        <taxon>Mortierellomycetes</taxon>
        <taxon>Mortierellales</taxon>
        <taxon>Mortierellaceae</taxon>
        <taxon>Actinomortierella</taxon>
    </lineage>
</organism>